<reference evidence="2" key="1">
    <citation type="journal article" date="2011" name="J. Bacteriol.">
        <title>Genome Sequence of an Erwinia amylovora Strain with Pathogenicity Restricted to Rubus Plants.</title>
        <authorList>
            <person name="Powney R."/>
            <person name="Smits T.H."/>
            <person name="Sawbridge T."/>
            <person name="Frey B."/>
            <person name="Blom J."/>
            <person name="Frey J.E."/>
            <person name="Plummer K.M."/>
            <person name="Beer S.V."/>
            <person name="Luck J."/>
            <person name="Duffy B."/>
            <person name="Rodoni B."/>
        </authorList>
    </citation>
    <scope>NUCLEOTIDE SEQUENCE</scope>
    <source>
        <strain evidence="2">ATCC BAA-2158</strain>
    </source>
</reference>
<evidence type="ECO:0000313" key="2">
    <source>
        <dbReference type="EMBL" id="CBX81988.1"/>
    </source>
</evidence>
<feature type="compositionally biased region" description="Basic and acidic residues" evidence="1">
    <location>
        <begin position="12"/>
        <end position="21"/>
    </location>
</feature>
<dbReference type="EMBL" id="FR719196">
    <property type="protein sequence ID" value="CBX81988.1"/>
    <property type="molecule type" value="Genomic_DNA"/>
</dbReference>
<name>E5B932_ERWAM</name>
<organism evidence="2">
    <name type="scientific">Erwinia amylovora ATCC BAA-2158</name>
    <dbReference type="NCBI Taxonomy" id="889211"/>
    <lineage>
        <taxon>Bacteria</taxon>
        <taxon>Pseudomonadati</taxon>
        <taxon>Pseudomonadota</taxon>
        <taxon>Gammaproteobacteria</taxon>
        <taxon>Enterobacterales</taxon>
        <taxon>Erwiniaceae</taxon>
        <taxon>Erwinia</taxon>
    </lineage>
</organism>
<evidence type="ECO:0000256" key="1">
    <source>
        <dbReference type="SAM" id="MobiDB-lite"/>
    </source>
</evidence>
<feature type="region of interest" description="Disordered" evidence="1">
    <location>
        <begin position="1"/>
        <end position="21"/>
    </location>
</feature>
<accession>E5B932</accession>
<sequence>MLRQMPGANGRRGSDNRRAKCRSEQTIAAVPPVAICKYV</sequence>
<dbReference type="AlphaFoldDB" id="E5B932"/>
<proteinExistence type="predicted"/>
<gene>
    <name evidence="2" type="ORF">EAIL5_3168</name>
</gene>
<protein>
    <submittedName>
        <fullName evidence="2">Uncharacterized protein</fullName>
    </submittedName>
</protein>